<comment type="caution">
    <text evidence="3">The sequence shown here is derived from an EMBL/GenBank/DDBJ whole genome shotgun (WGS) entry which is preliminary data.</text>
</comment>
<evidence type="ECO:0000256" key="1">
    <source>
        <dbReference type="ARBA" id="ARBA00006845"/>
    </source>
</evidence>
<comment type="similarity">
    <text evidence="1">Belongs to the barstar family.</text>
</comment>
<name>A0ABU0ZZW2_9FLAO</name>
<dbReference type="Pfam" id="PF01337">
    <property type="entry name" value="Barstar"/>
    <property type="match status" value="1"/>
</dbReference>
<proteinExistence type="inferred from homology"/>
<keyword evidence="4" id="KW-1185">Reference proteome</keyword>
<dbReference type="Gene3D" id="3.30.370.10">
    <property type="entry name" value="Barstar-like"/>
    <property type="match status" value="1"/>
</dbReference>
<organism evidence="3 4">
    <name type="scientific">Mesonia profundi</name>
    <dbReference type="NCBI Taxonomy" id="3070998"/>
    <lineage>
        <taxon>Bacteria</taxon>
        <taxon>Pseudomonadati</taxon>
        <taxon>Bacteroidota</taxon>
        <taxon>Flavobacteriia</taxon>
        <taxon>Flavobacteriales</taxon>
        <taxon>Flavobacteriaceae</taxon>
        <taxon>Mesonia</taxon>
    </lineage>
</organism>
<dbReference type="Proteomes" id="UP001230915">
    <property type="component" value="Unassembled WGS sequence"/>
</dbReference>
<accession>A0ABU0ZZW2</accession>
<dbReference type="EMBL" id="JAVHUL010000010">
    <property type="protein sequence ID" value="MDQ7916995.1"/>
    <property type="molecule type" value="Genomic_DNA"/>
</dbReference>
<feature type="domain" description="Barstar (barnase inhibitor)" evidence="2">
    <location>
        <begin position="3"/>
        <end position="84"/>
    </location>
</feature>
<evidence type="ECO:0000313" key="4">
    <source>
        <dbReference type="Proteomes" id="UP001230915"/>
    </source>
</evidence>
<protein>
    <submittedName>
        <fullName evidence="3">Barstar family protein</fullName>
    </submittedName>
</protein>
<dbReference type="SUPFAM" id="SSF52038">
    <property type="entry name" value="Barstar-related"/>
    <property type="match status" value="1"/>
</dbReference>
<dbReference type="RefSeq" id="WP_308863673.1">
    <property type="nucleotide sequence ID" value="NZ_JAVHUL010000010.1"/>
</dbReference>
<gene>
    <name evidence="3" type="ORF">RBU60_05355</name>
</gene>
<reference evidence="3 4" key="1">
    <citation type="submission" date="2023-08" db="EMBL/GenBank/DDBJ databases">
        <title>Mesonia sp. MT50, isolated from deep-sea sediment of the Mariana Trench.</title>
        <authorList>
            <person name="Fu H."/>
        </authorList>
    </citation>
    <scope>NUCLEOTIDE SEQUENCE [LARGE SCALE GENOMIC DNA]</scope>
    <source>
        <strain evidence="3 4">MT50</strain>
    </source>
</reference>
<sequence>MKITIDFKSVSSYADFYNQLQEKVKFPSYFGENLDALFDCISGEVKMPLAIEFININGFQSIAFSRLIKTMKELDEEVEGFTFQHRLKKST</sequence>
<dbReference type="InterPro" id="IPR035905">
    <property type="entry name" value="Barstar-like_sf"/>
</dbReference>
<evidence type="ECO:0000259" key="2">
    <source>
        <dbReference type="Pfam" id="PF01337"/>
    </source>
</evidence>
<dbReference type="InterPro" id="IPR000468">
    <property type="entry name" value="Barstar"/>
</dbReference>
<evidence type="ECO:0000313" key="3">
    <source>
        <dbReference type="EMBL" id="MDQ7916995.1"/>
    </source>
</evidence>